<dbReference type="Gene3D" id="3.30.1360.40">
    <property type="match status" value="1"/>
</dbReference>
<dbReference type="NCBIfam" id="TIGR00370">
    <property type="entry name" value="5-oxoprolinase subunit PxpB"/>
    <property type="match status" value="1"/>
</dbReference>
<dbReference type="EMBL" id="WJNG01000003">
    <property type="protein sequence ID" value="MRH41942.1"/>
    <property type="molecule type" value="Genomic_DNA"/>
</dbReference>
<dbReference type="SUPFAM" id="SSF160467">
    <property type="entry name" value="PH0987 N-terminal domain-like"/>
    <property type="match status" value="1"/>
</dbReference>
<dbReference type="RefSeq" id="WP_153735606.1">
    <property type="nucleotide sequence ID" value="NZ_WJNG01000003.1"/>
</dbReference>
<dbReference type="InterPro" id="IPR003833">
    <property type="entry name" value="CT_C_D"/>
</dbReference>
<keyword evidence="1" id="KW-0547">Nucleotide-binding</keyword>
<gene>
    <name evidence="5" type="primary">pxpB</name>
    <name evidence="5" type="ORF">GH741_04545</name>
</gene>
<evidence type="ECO:0000313" key="5">
    <source>
        <dbReference type="EMBL" id="MRH41942.1"/>
    </source>
</evidence>
<sequence length="227" mass="25508">MDDFQYAALSETAIIIDFGKKITIEKNTRILQLAERLANNPFLGFIESVPSYTTLTIYYNPLAFSENPYKQVCLLIDDYLSITEQFPLDTKTVSIPVCYDLLFGFDLQEVASTNKLTTDQVINYHKNKIYHVFFLGFTPGFPFLGGVDSKIATPRKETPRMNIPAGSVGIAGNQTGIYPIDSPGGWQIIGRTPVSLLQIDQESPTLIQPGDKIKFYSITKEEFSSYY</sequence>
<evidence type="ECO:0000256" key="2">
    <source>
        <dbReference type="ARBA" id="ARBA00022801"/>
    </source>
</evidence>
<evidence type="ECO:0000256" key="1">
    <source>
        <dbReference type="ARBA" id="ARBA00022741"/>
    </source>
</evidence>
<proteinExistence type="predicted"/>
<reference evidence="5" key="1">
    <citation type="submission" date="2019-11" db="EMBL/GenBank/DDBJ databases">
        <authorList>
            <person name="Li J."/>
        </authorList>
    </citation>
    <scope>NUCLEOTIDE SEQUENCE</scope>
    <source>
        <strain evidence="5">B6B</strain>
    </source>
</reference>
<keyword evidence="3" id="KW-0067">ATP-binding</keyword>
<dbReference type="Proteomes" id="UP000799092">
    <property type="component" value="Unassembled WGS sequence"/>
</dbReference>
<dbReference type="PANTHER" id="PTHR34698">
    <property type="entry name" value="5-OXOPROLINASE SUBUNIT B"/>
    <property type="match status" value="1"/>
</dbReference>
<evidence type="ECO:0000313" key="6">
    <source>
        <dbReference type="Proteomes" id="UP000799092"/>
    </source>
</evidence>
<evidence type="ECO:0000259" key="4">
    <source>
        <dbReference type="SMART" id="SM00796"/>
    </source>
</evidence>
<dbReference type="InterPro" id="IPR029000">
    <property type="entry name" value="Cyclophilin-like_dom_sf"/>
</dbReference>
<keyword evidence="6" id="KW-1185">Reference proteome</keyword>
<dbReference type="AlphaFoldDB" id="A0A6A8DL22"/>
<feature type="domain" description="Carboxyltransferase" evidence="4">
    <location>
        <begin position="4"/>
        <end position="207"/>
    </location>
</feature>
<dbReference type="PANTHER" id="PTHR34698:SF2">
    <property type="entry name" value="5-OXOPROLINASE SUBUNIT B"/>
    <property type="match status" value="1"/>
</dbReference>
<accession>A0A6A8DL22</accession>
<dbReference type="InterPro" id="IPR010016">
    <property type="entry name" value="PxpB"/>
</dbReference>
<keyword evidence="2 5" id="KW-0378">Hydrolase</keyword>
<dbReference type="Gene3D" id="2.40.100.10">
    <property type="entry name" value="Cyclophilin-like"/>
    <property type="match status" value="1"/>
</dbReference>
<protein>
    <submittedName>
        <fullName evidence="5">5-oxoprolinase subunit PxpB</fullName>
        <ecNumber evidence="5">3.5.2.9</ecNumber>
    </submittedName>
</protein>
<dbReference type="SMART" id="SM00796">
    <property type="entry name" value="AHS1"/>
    <property type="match status" value="1"/>
</dbReference>
<dbReference type="SUPFAM" id="SSF50891">
    <property type="entry name" value="Cyclophilin-like"/>
    <property type="match status" value="1"/>
</dbReference>
<comment type="caution">
    <text evidence="5">The sequence shown here is derived from an EMBL/GenBank/DDBJ whole genome shotgun (WGS) entry which is preliminary data.</text>
</comment>
<dbReference type="EC" id="3.5.2.9" evidence="5"/>
<dbReference type="OrthoDB" id="9778567at2"/>
<dbReference type="Pfam" id="PF02682">
    <property type="entry name" value="CT_C_D"/>
    <property type="match status" value="1"/>
</dbReference>
<dbReference type="GO" id="GO:0005524">
    <property type="term" value="F:ATP binding"/>
    <property type="evidence" value="ECO:0007669"/>
    <property type="project" value="UniProtKB-KW"/>
</dbReference>
<organism evidence="5 6">
    <name type="scientific">Aquibacillus halophilus</name>
    <dbReference type="NCBI Taxonomy" id="930132"/>
    <lineage>
        <taxon>Bacteria</taxon>
        <taxon>Bacillati</taxon>
        <taxon>Bacillota</taxon>
        <taxon>Bacilli</taxon>
        <taxon>Bacillales</taxon>
        <taxon>Bacillaceae</taxon>
        <taxon>Aquibacillus</taxon>
    </lineage>
</organism>
<dbReference type="GO" id="GO:0017168">
    <property type="term" value="F:5-oxoprolinase (ATP-hydrolyzing) activity"/>
    <property type="evidence" value="ECO:0007669"/>
    <property type="project" value="UniProtKB-EC"/>
</dbReference>
<evidence type="ECO:0000256" key="3">
    <source>
        <dbReference type="ARBA" id="ARBA00022840"/>
    </source>
</evidence>
<name>A0A6A8DL22_9BACI</name>